<organism evidence="1 2">
    <name type="scientific">Listeria immobilis</name>
    <dbReference type="NCBI Taxonomy" id="2713502"/>
    <lineage>
        <taxon>Bacteria</taxon>
        <taxon>Bacillati</taxon>
        <taxon>Bacillota</taxon>
        <taxon>Bacilli</taxon>
        <taxon>Bacillales</taxon>
        <taxon>Listeriaceae</taxon>
        <taxon>Listeria</taxon>
    </lineage>
</organism>
<proteinExistence type="predicted"/>
<dbReference type="SUPFAM" id="SSF48150">
    <property type="entry name" value="DNA-glycosylase"/>
    <property type="match status" value="1"/>
</dbReference>
<evidence type="ECO:0000313" key="2">
    <source>
        <dbReference type="Proteomes" id="UP000587800"/>
    </source>
</evidence>
<name>A0ABR6SU83_9LIST</name>
<protein>
    <submittedName>
        <fullName evidence="1">DNA-3-methyladenine glycosylase I</fullName>
    </submittedName>
</protein>
<dbReference type="InterPro" id="IPR052891">
    <property type="entry name" value="DNA-3mA_glycosylase"/>
</dbReference>
<dbReference type="Pfam" id="PF03352">
    <property type="entry name" value="Adenine_glyco"/>
    <property type="match status" value="1"/>
</dbReference>
<accession>A0ABR6SU83</accession>
<dbReference type="PANTHER" id="PTHR30037">
    <property type="entry name" value="DNA-3-METHYLADENINE GLYCOSYLASE 1"/>
    <property type="match status" value="1"/>
</dbReference>
<comment type="caution">
    <text evidence="1">The sequence shown here is derived from an EMBL/GenBank/DDBJ whole genome shotgun (WGS) entry which is preliminary data.</text>
</comment>
<dbReference type="Gene3D" id="1.10.340.30">
    <property type="entry name" value="Hypothetical protein, domain 2"/>
    <property type="match status" value="1"/>
</dbReference>
<dbReference type="InterPro" id="IPR011257">
    <property type="entry name" value="DNA_glycosylase"/>
</dbReference>
<keyword evidence="2" id="KW-1185">Reference proteome</keyword>
<sequence length="193" mass="22337">MSEELRCPWSINDPYELEYHDKEWCVPSKDDTYLFEMLNLEGAQAGLSWKLILHKRKAYQEAFFGFDIAKCANLTDEQLAEIIAKAAIVKNRLKVKAVRTNAIATQKVQAEFGTFADYIWSFTNNKRIINKWDSVNSVPASNELSEKISKDLKKRGFKFVGPVIIYSYLQAIGMVDDHLITCPFHTLHREERR</sequence>
<dbReference type="EMBL" id="JAASUB010000005">
    <property type="protein sequence ID" value="MBC1509238.1"/>
    <property type="molecule type" value="Genomic_DNA"/>
</dbReference>
<dbReference type="Proteomes" id="UP000587800">
    <property type="component" value="Unassembled WGS sequence"/>
</dbReference>
<evidence type="ECO:0000313" key="1">
    <source>
        <dbReference type="EMBL" id="MBC1509238.1"/>
    </source>
</evidence>
<reference evidence="1 2" key="1">
    <citation type="submission" date="2020-03" db="EMBL/GenBank/DDBJ databases">
        <title>Soil Listeria distribution.</title>
        <authorList>
            <person name="Liao J."/>
            <person name="Wiedmann M."/>
        </authorList>
    </citation>
    <scope>NUCLEOTIDE SEQUENCE [LARGE SCALE GENOMIC DNA]</scope>
    <source>
        <strain evidence="1 2">FSL L7-1515</strain>
    </source>
</reference>
<dbReference type="RefSeq" id="WP_185395558.1">
    <property type="nucleotide sequence ID" value="NZ_JAASTZ010000004.1"/>
</dbReference>
<dbReference type="InterPro" id="IPR005019">
    <property type="entry name" value="Adenine_glyco"/>
</dbReference>
<gene>
    <name evidence="1" type="ORF">HCJ59_04905</name>
</gene>
<dbReference type="PANTHER" id="PTHR30037:SF4">
    <property type="entry name" value="DNA-3-METHYLADENINE GLYCOSYLASE I"/>
    <property type="match status" value="1"/>
</dbReference>